<dbReference type="RefSeq" id="WP_201311819.1">
    <property type="nucleotide sequence ID" value="NZ_BLYI01000052.1"/>
</dbReference>
<protein>
    <submittedName>
        <fullName evidence="1">Uncharacterized protein</fullName>
    </submittedName>
</protein>
<evidence type="ECO:0000313" key="2">
    <source>
        <dbReference type="Proteomes" id="UP000613208"/>
    </source>
</evidence>
<proteinExistence type="predicted"/>
<sequence length="91" mass="10274">MKDKILGEVFLVKFLVHSTSGDSFHVLSASYELSNESGVEAEGNCTITEEDESTYLSMTLEPKTHGRYKLQITFTIGEYTFKKRVEFGVRA</sequence>
<keyword evidence="2" id="KW-1185">Reference proteome</keyword>
<evidence type="ECO:0000313" key="1">
    <source>
        <dbReference type="EMBL" id="GFO86147.1"/>
    </source>
</evidence>
<dbReference type="EMBL" id="BLYI01000052">
    <property type="protein sequence ID" value="GFO86147.1"/>
    <property type="molecule type" value="Genomic_DNA"/>
</dbReference>
<organism evidence="1 2">
    <name type="scientific">Anaerostipes butyraticus</name>
    <dbReference type="NCBI Taxonomy" id="645466"/>
    <lineage>
        <taxon>Bacteria</taxon>
        <taxon>Bacillati</taxon>
        <taxon>Bacillota</taxon>
        <taxon>Clostridia</taxon>
        <taxon>Lachnospirales</taxon>
        <taxon>Lachnospiraceae</taxon>
        <taxon>Anaerostipes</taxon>
    </lineage>
</organism>
<reference evidence="1" key="1">
    <citation type="submission" date="2020-06" db="EMBL/GenBank/DDBJ databases">
        <title>Characterization of fructooligosaccharide metabolism and fructooligosaccharide-degrading enzymes in human commensal butyrate producers.</title>
        <authorList>
            <person name="Tanno H."/>
            <person name="Fujii T."/>
            <person name="Hirano K."/>
            <person name="Maeno S."/>
            <person name="Tonozuka T."/>
            <person name="Sakamoto M."/>
            <person name="Ohkuma M."/>
            <person name="Tochio T."/>
            <person name="Endo A."/>
        </authorList>
    </citation>
    <scope>NUCLEOTIDE SEQUENCE</scope>
    <source>
        <strain evidence="1">JCM 17466</strain>
    </source>
</reference>
<gene>
    <name evidence="1" type="ORF">ANBU17_24940</name>
</gene>
<name>A0A916Q8D7_9FIRM</name>
<dbReference type="AlphaFoldDB" id="A0A916Q8D7"/>
<dbReference type="Proteomes" id="UP000613208">
    <property type="component" value="Unassembled WGS sequence"/>
</dbReference>
<comment type="caution">
    <text evidence="1">The sequence shown here is derived from an EMBL/GenBank/DDBJ whole genome shotgun (WGS) entry which is preliminary data.</text>
</comment>
<accession>A0A916Q8D7</accession>